<evidence type="ECO:0000259" key="1">
    <source>
        <dbReference type="Pfam" id="PF00155"/>
    </source>
</evidence>
<organism evidence="2">
    <name type="scientific">Streptomyces sp. MMG1662</name>
    <dbReference type="NCBI Taxonomy" id="1415548"/>
    <lineage>
        <taxon>Bacteria</taxon>
        <taxon>Bacillati</taxon>
        <taxon>Actinomycetota</taxon>
        <taxon>Actinomycetes</taxon>
        <taxon>Kitasatosporales</taxon>
        <taxon>Streptomycetaceae</taxon>
        <taxon>Streptomyces</taxon>
    </lineage>
</organism>
<dbReference type="CDD" id="cd00609">
    <property type="entry name" value="AAT_like"/>
    <property type="match status" value="1"/>
</dbReference>
<keyword evidence="2" id="KW-0032">Aminotransferase</keyword>
<feature type="domain" description="Aminotransferase class I/classII large" evidence="1">
    <location>
        <begin position="87"/>
        <end position="367"/>
    </location>
</feature>
<dbReference type="InterPro" id="IPR004839">
    <property type="entry name" value="Aminotransferase_I/II_large"/>
</dbReference>
<evidence type="ECO:0000313" key="2">
    <source>
        <dbReference type="EMBL" id="AGZ93985.1"/>
    </source>
</evidence>
<accession>U5YMU6</accession>
<dbReference type="PANTHER" id="PTHR43510">
    <property type="entry name" value="AMINOTRANSFERASE FUNCTION, HYPOTHETICAL (EUROFUNG)"/>
    <property type="match status" value="1"/>
</dbReference>
<dbReference type="InterPro" id="IPR015421">
    <property type="entry name" value="PyrdxlP-dep_Trfase_major"/>
</dbReference>
<reference evidence="2" key="1">
    <citation type="journal article" date="2013" name="Proc. Natl. Acad. Sci. U.S.A.">
        <title>Diversity and abundance of phosphonate biosynthetic genes in nature.</title>
        <authorList>
            <person name="Yu X."/>
            <person name="Doroghazi J.R."/>
            <person name="Janga S.C."/>
            <person name="Zhang J.K."/>
            <person name="Circello B."/>
            <person name="Griffin B.M."/>
            <person name="Labeda D.P."/>
            <person name="Metcalf W.W."/>
        </authorList>
    </citation>
    <scope>NUCLEOTIDE SEQUENCE</scope>
    <source>
        <strain evidence="2">MMG1662</strain>
    </source>
</reference>
<dbReference type="GO" id="GO:0030170">
    <property type="term" value="F:pyridoxal phosphate binding"/>
    <property type="evidence" value="ECO:0007669"/>
    <property type="project" value="InterPro"/>
</dbReference>
<proteinExistence type="predicted"/>
<keyword evidence="2" id="KW-0808">Transferase</keyword>
<dbReference type="Pfam" id="PF00155">
    <property type="entry name" value="Aminotran_1_2"/>
    <property type="match status" value="1"/>
</dbReference>
<dbReference type="GO" id="GO:0008483">
    <property type="term" value="F:transaminase activity"/>
    <property type="evidence" value="ECO:0007669"/>
    <property type="project" value="UniProtKB-KW"/>
</dbReference>
<dbReference type="Gene3D" id="3.90.1150.10">
    <property type="entry name" value="Aspartate Aminotransferase, domain 1"/>
    <property type="match status" value="1"/>
</dbReference>
<dbReference type="SUPFAM" id="SSF53383">
    <property type="entry name" value="PLP-dependent transferases"/>
    <property type="match status" value="1"/>
</dbReference>
<dbReference type="InterPro" id="IPR015424">
    <property type="entry name" value="PyrdxlP-dep_Trfase"/>
</dbReference>
<protein>
    <submittedName>
        <fullName evidence="2">Aminotransferase class i and II</fullName>
    </submittedName>
</protein>
<dbReference type="InterPro" id="IPR015422">
    <property type="entry name" value="PyrdxlP-dep_Trfase_small"/>
</dbReference>
<dbReference type="EMBL" id="KF386868">
    <property type="protein sequence ID" value="AGZ93985.1"/>
    <property type="molecule type" value="Genomic_DNA"/>
</dbReference>
<sequence length="380" mass="41599">MTGHQEKPGNLTILETLALRGGLNVSDGHPRMPLTEPQRRIVEQLAELFDEADKLPFEEIEREAQTVFLHGIGQQSAPVGTGRLLSCYSSSVAMDIVARTLAERGGRVALVHPTFDNIPDLLKARGIELVPVAEEEFERGMPQLPDDVRAVFITTPNNPTGWVLPEQALAVIAKHCAETGRVLVLDTCFRAQDPRAQYDTYRVLQETGVQWAVIEDTGKLWPVLELKAGFLAWSEGIELDLVEAFSDVLLSVSPVILRLISRLAEDAVDGGYADLRALVQRNRGLLAGTLEGTGLALADADARISVARVVLPEGMVDAQAFYEAMLEHNVHVLPCSPFHWARRDEGLRHFRVALARSEEEVSQAGHAIAHVALGLAGERV</sequence>
<dbReference type="AlphaFoldDB" id="U5YMU6"/>
<dbReference type="PANTHER" id="PTHR43510:SF1">
    <property type="entry name" value="AMINOTRANSFERASE FUNCTION, HYPOTHETICAL (EUROFUNG)"/>
    <property type="match status" value="1"/>
</dbReference>
<dbReference type="Gene3D" id="3.40.640.10">
    <property type="entry name" value="Type I PLP-dependent aspartate aminotransferase-like (Major domain)"/>
    <property type="match status" value="1"/>
</dbReference>
<name>U5YMU6_9ACTN</name>